<protein>
    <recommendedName>
        <fullName evidence="2">Plasmid stabilization system</fullName>
    </recommendedName>
</protein>
<reference evidence="1" key="1">
    <citation type="submission" date="2009-01" db="EMBL/GenBank/DDBJ databases">
        <title>Complete sequence of chromosome Cyanothece sp. PCC 7425.</title>
        <authorList>
            <consortium name="US DOE Joint Genome Institute"/>
            <person name="Lucas S."/>
            <person name="Copeland A."/>
            <person name="Lapidus A."/>
            <person name="Glavina del Rio T."/>
            <person name="Dalin E."/>
            <person name="Tice H."/>
            <person name="Bruce D."/>
            <person name="Goodwin L."/>
            <person name="Pitluck S."/>
            <person name="Sims D."/>
            <person name="Meineke L."/>
            <person name="Brettin T."/>
            <person name="Detter J.C."/>
            <person name="Han C."/>
            <person name="Larimer F."/>
            <person name="Land M."/>
            <person name="Hauser L."/>
            <person name="Kyrpides N."/>
            <person name="Ovchinnikova G."/>
            <person name="Liberton M."/>
            <person name="Stoeckel J."/>
            <person name="Banerjee A."/>
            <person name="Singh A."/>
            <person name="Page L."/>
            <person name="Sato H."/>
            <person name="Zhao L."/>
            <person name="Sherman L."/>
            <person name="Pakrasi H."/>
            <person name="Richardson P."/>
        </authorList>
    </citation>
    <scope>NUCLEOTIDE SEQUENCE</scope>
    <source>
        <strain evidence="1">PCC 7425</strain>
    </source>
</reference>
<dbReference type="HOGENOM" id="CLU_3006641_0_0_3"/>
<dbReference type="STRING" id="395961.Cyan7425_1444"/>
<evidence type="ECO:0000313" key="1">
    <source>
        <dbReference type="EMBL" id="ACL43815.1"/>
    </source>
</evidence>
<dbReference type="AlphaFoldDB" id="B8HPF4"/>
<evidence type="ECO:0008006" key="2">
    <source>
        <dbReference type="Google" id="ProtNLM"/>
    </source>
</evidence>
<dbReference type="eggNOG" id="COG3668">
    <property type="taxonomic scope" value="Bacteria"/>
</dbReference>
<sequence>MSYKLIICPEAELDIQDAFEWYEAQTLGLGSEFVRAVVMLQCQIRPIAVWVFECKI</sequence>
<dbReference type="EMBL" id="CP001344">
    <property type="protein sequence ID" value="ACL43815.1"/>
    <property type="molecule type" value="Genomic_DNA"/>
</dbReference>
<name>B8HPF4_CYAP4</name>
<dbReference type="KEGG" id="cyn:Cyan7425_1444"/>
<accession>B8HPF4</accession>
<gene>
    <name evidence="1" type="ordered locus">Cyan7425_1444</name>
</gene>
<proteinExistence type="predicted"/>
<organism evidence="1">
    <name type="scientific">Cyanothece sp. (strain PCC 7425 / ATCC 29141)</name>
    <dbReference type="NCBI Taxonomy" id="395961"/>
    <lineage>
        <taxon>Bacteria</taxon>
        <taxon>Bacillati</taxon>
        <taxon>Cyanobacteriota</taxon>
        <taxon>Cyanophyceae</taxon>
        <taxon>Gomontiellales</taxon>
        <taxon>Cyanothecaceae</taxon>
        <taxon>Cyanothece</taxon>
    </lineage>
</organism>